<protein>
    <submittedName>
        <fullName evidence="2">Uncharacterized protein</fullName>
    </submittedName>
</protein>
<proteinExistence type="predicted"/>
<evidence type="ECO:0000313" key="2">
    <source>
        <dbReference type="EMBL" id="RHB34258.1"/>
    </source>
</evidence>
<dbReference type="RefSeq" id="WP_122201781.1">
    <property type="nucleotide sequence ID" value="NZ_CABJFV010000010.1"/>
</dbReference>
<evidence type="ECO:0000256" key="1">
    <source>
        <dbReference type="SAM" id="Phobius"/>
    </source>
</evidence>
<dbReference type="EMBL" id="QSGO01000010">
    <property type="protein sequence ID" value="RHB34258.1"/>
    <property type="molecule type" value="Genomic_DNA"/>
</dbReference>
<dbReference type="Proteomes" id="UP000284379">
    <property type="component" value="Unassembled WGS sequence"/>
</dbReference>
<evidence type="ECO:0000313" key="3">
    <source>
        <dbReference type="Proteomes" id="UP000284379"/>
    </source>
</evidence>
<keyword evidence="1" id="KW-0812">Transmembrane</keyword>
<name>A0A413VKW4_9BACE</name>
<sequence>MEIVLIVLCSVLLVAFLWERRKVMRVRRALKKEADELRKTSYIAGAILQSVHAFVLLIDSGFVVLKTNYYRRTGIKKGAAEKKVGDLLQCRNAMSASGGCGTHELCGSCPVRHAIQQAFDEKKSFTDLEATLNVCTSGYESVECDAVVSGTYLLLNGEDRMVITVHDITRQKQAERALAETKMHGNVTP</sequence>
<gene>
    <name evidence="2" type="ORF">DW888_13780</name>
</gene>
<reference evidence="2 3" key="1">
    <citation type="submission" date="2018-08" db="EMBL/GenBank/DDBJ databases">
        <title>A genome reference for cultivated species of the human gut microbiota.</title>
        <authorList>
            <person name="Zou Y."/>
            <person name="Xue W."/>
            <person name="Luo G."/>
        </authorList>
    </citation>
    <scope>NUCLEOTIDE SEQUENCE [LARGE SCALE GENOMIC DNA]</scope>
    <source>
        <strain evidence="2 3">AM40-30BH</strain>
    </source>
</reference>
<accession>A0A413VKW4</accession>
<comment type="caution">
    <text evidence="2">The sequence shown here is derived from an EMBL/GenBank/DDBJ whole genome shotgun (WGS) entry which is preliminary data.</text>
</comment>
<keyword evidence="1" id="KW-1133">Transmembrane helix</keyword>
<dbReference type="Gene3D" id="3.30.450.20">
    <property type="entry name" value="PAS domain"/>
    <property type="match status" value="1"/>
</dbReference>
<feature type="transmembrane region" description="Helical" evidence="1">
    <location>
        <begin position="41"/>
        <end position="65"/>
    </location>
</feature>
<dbReference type="AlphaFoldDB" id="A0A413VKW4"/>
<keyword evidence="1" id="KW-0472">Membrane</keyword>
<organism evidence="2 3">
    <name type="scientific">Bacteroides nordii</name>
    <dbReference type="NCBI Taxonomy" id="291645"/>
    <lineage>
        <taxon>Bacteria</taxon>
        <taxon>Pseudomonadati</taxon>
        <taxon>Bacteroidota</taxon>
        <taxon>Bacteroidia</taxon>
        <taxon>Bacteroidales</taxon>
        <taxon>Bacteroidaceae</taxon>
        <taxon>Bacteroides</taxon>
    </lineage>
</organism>